<dbReference type="Proteomes" id="UP000268829">
    <property type="component" value="Unassembled WGS sequence"/>
</dbReference>
<comment type="caution">
    <text evidence="1">The sequence shown here is derived from an EMBL/GenBank/DDBJ whole genome shotgun (WGS) entry which is preliminary data.</text>
</comment>
<proteinExistence type="predicted"/>
<keyword evidence="2" id="KW-1185">Reference proteome</keyword>
<name>A0A3M8B8R0_9BACL</name>
<organism evidence="1 2">
    <name type="scientific">Brevibacillus gelatini</name>
    <dbReference type="NCBI Taxonomy" id="1655277"/>
    <lineage>
        <taxon>Bacteria</taxon>
        <taxon>Bacillati</taxon>
        <taxon>Bacillota</taxon>
        <taxon>Bacilli</taxon>
        <taxon>Bacillales</taxon>
        <taxon>Paenibacillaceae</taxon>
        <taxon>Brevibacillus</taxon>
    </lineage>
</organism>
<gene>
    <name evidence="1" type="ORF">EDM57_04335</name>
</gene>
<evidence type="ECO:0000313" key="2">
    <source>
        <dbReference type="Proteomes" id="UP000268829"/>
    </source>
</evidence>
<evidence type="ECO:0008006" key="3">
    <source>
        <dbReference type="Google" id="ProtNLM"/>
    </source>
</evidence>
<sequence length="415" mass="49029">MTRRKTHEQYIEEVFLKHGDKYTVLGRYNNQREKILIKCNICNHEWEPVAYSIIHKTKPKGCPECGKKNIARKNLSRLLAIAENKKITKSEFTKRLKEKFQNKITIFGDFINMKLPVTFKCDKNHVFTTKPHNIISKKTKIGCPYCANCVKRTADEFKNIVKTLGKNEYTILGEYKNSSTKIKIKHKQCGFEYLVRPIDFINGYRCGNCSTRKKKSHEEFENEVYQLVGSEYTILSKYENTMSKILIKHKTCGNTYKVTPNMFLRGNRCPYCKESKGEKLIAKILELYNVIYNRQFAFESCKNITKLRFDFSIKSKETHFLVEYDGIQHFIPSFGKDSFLRTKATDQIKNQYCIQNDIPLIRIPYWEYDNIEYILEHVLAYFRLIDKQDVDKDLVHKFLVNHPDWSHEKYISQAS</sequence>
<accession>A0A3M8B8R0</accession>
<dbReference type="EMBL" id="RHHS01000013">
    <property type="protein sequence ID" value="RNB59377.1"/>
    <property type="molecule type" value="Genomic_DNA"/>
</dbReference>
<evidence type="ECO:0000313" key="1">
    <source>
        <dbReference type="EMBL" id="RNB59377.1"/>
    </source>
</evidence>
<dbReference type="RefSeq" id="WP_122903544.1">
    <property type="nucleotide sequence ID" value="NZ_RHHS01000013.1"/>
</dbReference>
<dbReference type="OrthoDB" id="2086462at2"/>
<reference evidence="1 2" key="1">
    <citation type="submission" date="2018-10" db="EMBL/GenBank/DDBJ databases">
        <title>Phylogenomics of Brevibacillus.</title>
        <authorList>
            <person name="Dunlap C."/>
        </authorList>
    </citation>
    <scope>NUCLEOTIDE SEQUENCE [LARGE SCALE GENOMIC DNA]</scope>
    <source>
        <strain evidence="1 2">DSM 100115</strain>
    </source>
</reference>
<dbReference type="AlphaFoldDB" id="A0A3M8B8R0"/>
<dbReference type="Gene3D" id="3.40.960.10">
    <property type="entry name" value="VSR Endonuclease"/>
    <property type="match status" value="1"/>
</dbReference>
<protein>
    <recommendedName>
        <fullName evidence="3">DUF2726 domain-containing protein</fullName>
    </recommendedName>
</protein>